<evidence type="ECO:0000256" key="9">
    <source>
        <dbReference type="ARBA" id="ARBA00043990"/>
    </source>
</evidence>
<dbReference type="PANTHER" id="PTHR48480">
    <property type="match status" value="1"/>
</dbReference>
<dbReference type="GO" id="GO:0070006">
    <property type="term" value="F:metalloaminopeptidase activity"/>
    <property type="evidence" value="ECO:0007669"/>
    <property type="project" value="InterPro"/>
</dbReference>
<evidence type="ECO:0000256" key="11">
    <source>
        <dbReference type="ARBA" id="ARBA00044141"/>
    </source>
</evidence>
<feature type="domain" description="Aminopeptidase P N-terminal" evidence="17">
    <location>
        <begin position="51"/>
        <end position="190"/>
    </location>
</feature>
<dbReference type="PANTHER" id="PTHR48480:SF2">
    <property type="entry name" value="PEPTIDASE D"/>
    <property type="match status" value="1"/>
</dbReference>
<evidence type="ECO:0000256" key="7">
    <source>
        <dbReference type="ARBA" id="ARBA00023049"/>
    </source>
</evidence>
<evidence type="ECO:0000313" key="18">
    <source>
        <dbReference type="Proteomes" id="UP000695007"/>
    </source>
</evidence>
<dbReference type="GeneID" id="105362828"/>
<dbReference type="EC" id="3.4.13.9" evidence="10"/>
<dbReference type="Pfam" id="PF00557">
    <property type="entry name" value="Peptidase_M24"/>
    <property type="match status" value="1"/>
</dbReference>
<evidence type="ECO:0000313" key="19">
    <source>
        <dbReference type="RefSeq" id="XP_011498630.1"/>
    </source>
</evidence>
<dbReference type="CDD" id="cd01087">
    <property type="entry name" value="Prolidase"/>
    <property type="match status" value="1"/>
</dbReference>
<evidence type="ECO:0000256" key="2">
    <source>
        <dbReference type="ARBA" id="ARBA00011738"/>
    </source>
</evidence>
<keyword evidence="6" id="KW-0224">Dipeptidase</keyword>
<dbReference type="InterPro" id="IPR000994">
    <property type="entry name" value="Pept_M24"/>
</dbReference>
<dbReference type="AlphaFoldDB" id="A0AAJ7DW61"/>
<dbReference type="SUPFAM" id="SSF53092">
    <property type="entry name" value="Creatinase/prolidase N-terminal domain"/>
    <property type="match status" value="1"/>
</dbReference>
<keyword evidence="8" id="KW-0464">Manganese</keyword>
<dbReference type="InterPro" id="IPR036005">
    <property type="entry name" value="Creatinase/aminopeptidase-like"/>
</dbReference>
<accession>A0AAJ7DW61</accession>
<keyword evidence="5" id="KW-0378">Hydrolase</keyword>
<comment type="subunit">
    <text evidence="2">Homodimer.</text>
</comment>
<protein>
    <recommendedName>
        <fullName evidence="11">Xaa-Pro dipeptidase</fullName>
        <ecNumber evidence="10">3.4.13.9</ecNumber>
    </recommendedName>
    <alternativeName>
        <fullName evidence="14">Imidodipeptidase</fullName>
    </alternativeName>
    <alternativeName>
        <fullName evidence="12">Peptidase D</fullName>
    </alternativeName>
    <alternativeName>
        <fullName evidence="13">Proline dipeptidase</fullName>
    </alternativeName>
</protein>
<comment type="catalytic activity">
    <reaction evidence="15">
        <text>Xaa-L-Pro dipeptide + H2O = an L-alpha-amino acid + L-proline</text>
        <dbReference type="Rhea" id="RHEA:76407"/>
        <dbReference type="ChEBI" id="CHEBI:15377"/>
        <dbReference type="ChEBI" id="CHEBI:59869"/>
        <dbReference type="ChEBI" id="CHEBI:60039"/>
        <dbReference type="ChEBI" id="CHEBI:195196"/>
        <dbReference type="EC" id="3.4.13.9"/>
    </reaction>
</comment>
<gene>
    <name evidence="19" type="primary">LOC105362828</name>
</gene>
<evidence type="ECO:0000256" key="14">
    <source>
        <dbReference type="ARBA" id="ARBA00044351"/>
    </source>
</evidence>
<evidence type="ECO:0000256" key="13">
    <source>
        <dbReference type="ARBA" id="ARBA00044284"/>
    </source>
</evidence>
<dbReference type="FunFam" id="3.90.230.10:FF:000002">
    <property type="entry name" value="Xaa-Pro aminopeptidase 3"/>
    <property type="match status" value="1"/>
</dbReference>
<evidence type="ECO:0000256" key="1">
    <source>
        <dbReference type="ARBA" id="ARBA00001936"/>
    </source>
</evidence>
<evidence type="ECO:0000256" key="5">
    <source>
        <dbReference type="ARBA" id="ARBA00022801"/>
    </source>
</evidence>
<evidence type="ECO:0000256" key="16">
    <source>
        <dbReference type="RuleBase" id="RU000590"/>
    </source>
</evidence>
<dbReference type="RefSeq" id="XP_011498630.1">
    <property type="nucleotide sequence ID" value="XM_011500328.1"/>
</dbReference>
<evidence type="ECO:0000259" key="17">
    <source>
        <dbReference type="SMART" id="SM01011"/>
    </source>
</evidence>
<organism evidence="18 19">
    <name type="scientific">Ceratosolen solmsi marchali</name>
    <dbReference type="NCBI Taxonomy" id="326594"/>
    <lineage>
        <taxon>Eukaryota</taxon>
        <taxon>Metazoa</taxon>
        <taxon>Ecdysozoa</taxon>
        <taxon>Arthropoda</taxon>
        <taxon>Hexapoda</taxon>
        <taxon>Insecta</taxon>
        <taxon>Pterygota</taxon>
        <taxon>Neoptera</taxon>
        <taxon>Endopterygota</taxon>
        <taxon>Hymenoptera</taxon>
        <taxon>Apocrita</taxon>
        <taxon>Proctotrupomorpha</taxon>
        <taxon>Chalcidoidea</taxon>
        <taxon>Agaonidae</taxon>
        <taxon>Agaoninae</taxon>
        <taxon>Ceratosolen</taxon>
    </lineage>
</organism>
<dbReference type="Gene3D" id="3.90.230.10">
    <property type="entry name" value="Creatinase/methionine aminopeptidase superfamily"/>
    <property type="match status" value="1"/>
</dbReference>
<dbReference type="GO" id="GO:0102009">
    <property type="term" value="F:proline dipeptidase activity"/>
    <property type="evidence" value="ECO:0007669"/>
    <property type="project" value="UniProtKB-EC"/>
</dbReference>
<dbReference type="Gene3D" id="3.40.350.10">
    <property type="entry name" value="Creatinase/prolidase N-terminal domain"/>
    <property type="match status" value="1"/>
</dbReference>
<dbReference type="KEGG" id="csol:105362828"/>
<dbReference type="Proteomes" id="UP000695007">
    <property type="component" value="Unplaced"/>
</dbReference>
<dbReference type="SMART" id="SM01011">
    <property type="entry name" value="AMP_N"/>
    <property type="match status" value="1"/>
</dbReference>
<dbReference type="InterPro" id="IPR029149">
    <property type="entry name" value="Creatin/AminoP/Spt16_N"/>
</dbReference>
<dbReference type="InterPro" id="IPR052433">
    <property type="entry name" value="X-Pro_dipept-like"/>
</dbReference>
<dbReference type="CTD" id="47769"/>
<evidence type="ECO:0000256" key="6">
    <source>
        <dbReference type="ARBA" id="ARBA00022997"/>
    </source>
</evidence>
<keyword evidence="18" id="KW-1185">Reference proteome</keyword>
<evidence type="ECO:0000256" key="4">
    <source>
        <dbReference type="ARBA" id="ARBA00022723"/>
    </source>
</evidence>
<dbReference type="InterPro" id="IPR007865">
    <property type="entry name" value="Aminopep_P_N"/>
</dbReference>
<keyword evidence="7" id="KW-0482">Metalloprotease</keyword>
<sequence>MWPRLLYCQSTWKLQKSFHQCKTYFTASTALDRIHTMAPAYFSRGDKTLKVPMSLFEDNRRRLIDRLRTNSKVKQPKGCYVLLQGGVDVPFNDTDVNWPFRQESFFQWCFGVEEPDCYGALDLETGRSILFFPRLPEEYETWMGKISTLDELRERYAVDEVEYVDSLAIYLNEKGVKLLLTLFGVNSDSGLTSNEATFNGIDKFTVNNEILYPEICECRVIKSPKELEVLRYVVRVSSEAHKVVMKLMRPGLTEFQAESAFQHYIYSEGGCRHISYTCICSSGGNSAILHYGHAAAPNNKLIKNGDMCLFDMGGNYCGYAADITCSFPANGKFTVDQKFIYNAVLDARNAVLKAAKPGVLWTDMHLLANRVMLEALKEGGLLQGDVNDMMKAGLSAVFQPHGLGHLLGLDVHDVGGYLPNYPARSTEPGLNKLRTARPLLAGMVLTVEPGCYFIDRLLHKAKEDKEQSKFIVWEKLSNFRGWGGVRIEDDVLITETGTENLTDVPRTVEEIEEFMKHSQD</sequence>
<proteinExistence type="inferred from homology"/>
<name>A0AAJ7DW61_9HYME</name>
<dbReference type="InterPro" id="IPR001131">
    <property type="entry name" value="Peptidase_M24B_aminopep-P_CS"/>
</dbReference>
<keyword evidence="4 16" id="KW-0479">Metal-binding</keyword>
<dbReference type="Pfam" id="PF05195">
    <property type="entry name" value="AMP_N"/>
    <property type="match status" value="1"/>
</dbReference>
<comment type="similarity">
    <text evidence="9">Belongs to the peptidase M24B family. Eukaryotic-type prolidase subfamily.</text>
</comment>
<dbReference type="PROSITE" id="PS00491">
    <property type="entry name" value="PROLINE_PEPTIDASE"/>
    <property type="match status" value="1"/>
</dbReference>
<evidence type="ECO:0000256" key="10">
    <source>
        <dbReference type="ARBA" id="ARBA00044051"/>
    </source>
</evidence>
<dbReference type="SUPFAM" id="SSF55920">
    <property type="entry name" value="Creatinase/aminopeptidase"/>
    <property type="match status" value="1"/>
</dbReference>
<reference evidence="19" key="1">
    <citation type="submission" date="2025-08" db="UniProtKB">
        <authorList>
            <consortium name="RefSeq"/>
        </authorList>
    </citation>
    <scope>IDENTIFICATION</scope>
</reference>
<dbReference type="GO" id="GO:0006508">
    <property type="term" value="P:proteolysis"/>
    <property type="evidence" value="ECO:0007669"/>
    <property type="project" value="UniProtKB-KW"/>
</dbReference>
<evidence type="ECO:0000256" key="8">
    <source>
        <dbReference type="ARBA" id="ARBA00023211"/>
    </source>
</evidence>
<evidence type="ECO:0000256" key="3">
    <source>
        <dbReference type="ARBA" id="ARBA00022670"/>
    </source>
</evidence>
<dbReference type="GO" id="GO:0030145">
    <property type="term" value="F:manganese ion binding"/>
    <property type="evidence" value="ECO:0007669"/>
    <property type="project" value="InterPro"/>
</dbReference>
<comment type="cofactor">
    <cofactor evidence="1">
        <name>Mn(2+)</name>
        <dbReference type="ChEBI" id="CHEBI:29035"/>
    </cofactor>
</comment>
<evidence type="ECO:0000256" key="12">
    <source>
        <dbReference type="ARBA" id="ARBA00044252"/>
    </source>
</evidence>
<evidence type="ECO:0000256" key="15">
    <source>
        <dbReference type="ARBA" id="ARBA00048994"/>
    </source>
</evidence>
<keyword evidence="3" id="KW-0645">Protease</keyword>